<comment type="catalytic activity">
    <reaction evidence="9">
        <text>iminosuccinate + dihydroxyacetone phosphate = quinolinate + phosphate + 2 H2O + H(+)</text>
        <dbReference type="Rhea" id="RHEA:25888"/>
        <dbReference type="ChEBI" id="CHEBI:15377"/>
        <dbReference type="ChEBI" id="CHEBI:15378"/>
        <dbReference type="ChEBI" id="CHEBI:29959"/>
        <dbReference type="ChEBI" id="CHEBI:43474"/>
        <dbReference type="ChEBI" id="CHEBI:57642"/>
        <dbReference type="ChEBI" id="CHEBI:77875"/>
        <dbReference type="EC" id="2.5.1.72"/>
    </reaction>
</comment>
<dbReference type="HAMAP" id="MF_00568">
    <property type="entry name" value="NadA_type2"/>
    <property type="match status" value="1"/>
</dbReference>
<feature type="binding site" evidence="9">
    <location>
        <position position="185"/>
    </location>
    <ligand>
        <name>[4Fe-4S] cluster</name>
        <dbReference type="ChEBI" id="CHEBI:49883"/>
    </ligand>
</feature>
<dbReference type="PANTHER" id="PTHR30573">
    <property type="entry name" value="QUINOLINATE SYNTHETASE A"/>
    <property type="match status" value="1"/>
</dbReference>
<organism evidence="10 11">
    <name type="scientific">Methanobrevibacter smithii DSM 2375</name>
    <dbReference type="NCBI Taxonomy" id="483214"/>
    <lineage>
        <taxon>Archaea</taxon>
        <taxon>Methanobacteriati</taxon>
        <taxon>Methanobacteriota</taxon>
        <taxon>Methanomada group</taxon>
        <taxon>Methanobacteria</taxon>
        <taxon>Methanobacteriales</taxon>
        <taxon>Methanobacteriaceae</taxon>
        <taxon>Methanobrevibacter</taxon>
    </lineage>
</organism>
<keyword evidence="5 9" id="KW-0808">Transferase</keyword>
<feature type="binding site" evidence="9">
    <location>
        <position position="228"/>
    </location>
    <ligand>
        <name>iminosuccinate</name>
        <dbReference type="ChEBI" id="CHEBI:77875"/>
    </ligand>
</feature>
<dbReference type="GO" id="GO:0051539">
    <property type="term" value="F:4 iron, 4 sulfur cluster binding"/>
    <property type="evidence" value="ECO:0007669"/>
    <property type="project" value="UniProtKB-KW"/>
</dbReference>
<dbReference type="NCBIfam" id="NF006878">
    <property type="entry name" value="PRK09375.1-2"/>
    <property type="match status" value="1"/>
</dbReference>
<dbReference type="InterPro" id="IPR036094">
    <property type="entry name" value="NadA_sf"/>
</dbReference>
<keyword evidence="6 9" id="KW-0479">Metal-binding</keyword>
<dbReference type="HOGENOM" id="CLU_047382_0_0_2"/>
<dbReference type="SUPFAM" id="SSF142754">
    <property type="entry name" value="NadA-like"/>
    <property type="match status" value="1"/>
</dbReference>
<dbReference type="GO" id="GO:0034628">
    <property type="term" value="P:'de novo' NAD+ biosynthetic process from L-aspartate"/>
    <property type="evidence" value="ECO:0007669"/>
    <property type="project" value="TreeGrafter"/>
</dbReference>
<evidence type="ECO:0000256" key="4">
    <source>
        <dbReference type="ARBA" id="ARBA00022642"/>
    </source>
</evidence>
<feature type="binding site" evidence="9">
    <location>
        <position position="98"/>
    </location>
    <ligand>
        <name>[4Fe-4S] cluster</name>
        <dbReference type="ChEBI" id="CHEBI:49883"/>
    </ligand>
</feature>
<dbReference type="GO" id="GO:0008987">
    <property type="term" value="F:quinolinate synthetase A activity"/>
    <property type="evidence" value="ECO:0007669"/>
    <property type="project" value="UniProtKB-UniRule"/>
</dbReference>
<feature type="binding site" evidence="9">
    <location>
        <begin position="124"/>
        <end position="126"/>
    </location>
    <ligand>
        <name>iminosuccinate</name>
        <dbReference type="ChEBI" id="CHEBI:77875"/>
    </ligand>
</feature>
<keyword evidence="8 9" id="KW-0411">Iron-sulfur</keyword>
<evidence type="ECO:0000256" key="1">
    <source>
        <dbReference type="ARBA" id="ARBA00005065"/>
    </source>
</evidence>
<feature type="binding site" evidence="9">
    <location>
        <position position="141"/>
    </location>
    <ligand>
        <name>iminosuccinate</name>
        <dbReference type="ChEBI" id="CHEBI:77875"/>
    </ligand>
</feature>
<proteinExistence type="inferred from homology"/>
<dbReference type="InterPro" id="IPR003473">
    <property type="entry name" value="NadA"/>
</dbReference>
<comment type="subcellular location">
    <subcellularLocation>
        <location evidence="9">Cytoplasm</location>
    </subcellularLocation>
</comment>
<evidence type="ECO:0000256" key="6">
    <source>
        <dbReference type="ARBA" id="ARBA00022723"/>
    </source>
</evidence>
<keyword evidence="9" id="KW-0963">Cytoplasm</keyword>
<evidence type="ECO:0000256" key="3">
    <source>
        <dbReference type="ARBA" id="ARBA00022485"/>
    </source>
</evidence>
<reference evidence="10 11" key="2">
    <citation type="submission" date="2008-11" db="EMBL/GenBank/DDBJ databases">
        <title>Draft genome sequence of Methanobrevibacter smithii (DSM 2375).</title>
        <authorList>
            <person name="Sudarsanam P."/>
            <person name="Ley R."/>
            <person name="Guruge J."/>
            <person name="Turnbaugh P.J."/>
            <person name="Mahowald M."/>
            <person name="Liep D."/>
            <person name="Gordon J."/>
        </authorList>
    </citation>
    <scope>NUCLEOTIDE SEQUENCE [LARGE SCALE GENOMIC DNA]</scope>
    <source>
        <strain evidence="10 11">DSM 2375</strain>
    </source>
</reference>
<evidence type="ECO:0000256" key="9">
    <source>
        <dbReference type="HAMAP-Rule" id="MF_00568"/>
    </source>
</evidence>
<comment type="cofactor">
    <cofactor evidence="9">
        <name>[4Fe-4S] cluster</name>
        <dbReference type="ChEBI" id="CHEBI:49883"/>
    </cofactor>
    <text evidence="9">Binds 1 [4Fe-4S] cluster per subunit.</text>
</comment>
<keyword evidence="4 9" id="KW-0662">Pyridine nucleotide biosynthesis</keyword>
<protein>
    <recommendedName>
        <fullName evidence="2 9">Quinolinate synthase</fullName>
        <ecNumber evidence="2 9">2.5.1.72</ecNumber>
    </recommendedName>
</protein>
<comment type="caution">
    <text evidence="10">The sequence shown here is derived from an EMBL/GenBank/DDBJ whole genome shotgun (WGS) entry which is preliminary data.</text>
</comment>
<dbReference type="EC" id="2.5.1.72" evidence="2 9"/>
<gene>
    <name evidence="9 10" type="primary">nadA</name>
    <name evidence="10" type="ORF">METSMIALI_01599</name>
</gene>
<dbReference type="AlphaFoldDB" id="B9AGU1"/>
<dbReference type="PANTHER" id="PTHR30573:SF0">
    <property type="entry name" value="QUINOLINATE SYNTHASE, CHLOROPLASTIC"/>
    <property type="match status" value="1"/>
</dbReference>
<evidence type="ECO:0000256" key="8">
    <source>
        <dbReference type="ARBA" id="ARBA00023014"/>
    </source>
</evidence>
<evidence type="ECO:0000256" key="2">
    <source>
        <dbReference type="ARBA" id="ARBA00012669"/>
    </source>
</evidence>
<feature type="binding site" evidence="9">
    <location>
        <begin position="211"/>
        <end position="213"/>
    </location>
    <ligand>
        <name>iminosuccinate</name>
        <dbReference type="ChEBI" id="CHEBI:77875"/>
    </ligand>
</feature>
<evidence type="ECO:0000313" key="10">
    <source>
        <dbReference type="EMBL" id="EEE42681.1"/>
    </source>
</evidence>
<dbReference type="NCBIfam" id="TIGR00550">
    <property type="entry name" value="nadA"/>
    <property type="match status" value="1"/>
</dbReference>
<accession>B9AGU1</accession>
<dbReference type="PATRIC" id="fig|483214.13.peg.1535"/>
<dbReference type="Gene3D" id="3.40.50.10800">
    <property type="entry name" value="NadA-like"/>
    <property type="match status" value="3"/>
</dbReference>
<comment type="similarity">
    <text evidence="9">Belongs to the quinolinate synthase family. Type 2 subfamily.</text>
</comment>
<comment type="pathway">
    <text evidence="1 9">Cofactor biosynthesis; NAD(+) biosynthesis; quinolinate from iminoaspartate: step 1/1.</text>
</comment>
<evidence type="ECO:0000256" key="7">
    <source>
        <dbReference type="ARBA" id="ARBA00023004"/>
    </source>
</evidence>
<name>B9AGU1_METSM</name>
<sequence>MKLESMLTTGEIMSGSLQDEIKQLKDEKNAIILAHNYQPKEIQEIADFLGDSLELCMKAAEIEDKDLVIFCGVDFMAETAYILNPDKKIVIPDLEAECPMAHMLPEDKLLKAKEEHPDAGVILYVNSIAEAKQHADTLCTSANALKVTESLPQDEILFGPDNNLGSNVAKQTSKEIIPVPKGGHCYVHKLFHIEDVELKRKQHPDAEIICHPECNMDVQEACDKVLSTGGMLKYIAQSDKKEFVIGTEIDMITRLESEIPGKKLYPLLEGAICSTMKLHTLEKVRNALKNEEPQVTVPKEIAEKSLKATQHMLKVSK</sequence>
<feature type="binding site" evidence="9">
    <location>
        <position position="35"/>
    </location>
    <ligand>
        <name>iminosuccinate</name>
        <dbReference type="ChEBI" id="CHEBI:77875"/>
    </ligand>
</feature>
<feature type="binding site" evidence="9">
    <location>
        <position position="273"/>
    </location>
    <ligand>
        <name>[4Fe-4S] cluster</name>
        <dbReference type="ChEBI" id="CHEBI:49883"/>
    </ligand>
</feature>
<dbReference type="InterPro" id="IPR023066">
    <property type="entry name" value="Quinolinate_synth_type2"/>
</dbReference>
<dbReference type="Pfam" id="PF02445">
    <property type="entry name" value="NadA"/>
    <property type="match status" value="1"/>
</dbReference>
<dbReference type="UniPathway" id="UPA00253">
    <property type="reaction ID" value="UER00327"/>
</dbReference>
<dbReference type="EMBL" id="ABYW01000018">
    <property type="protein sequence ID" value="EEE42681.1"/>
    <property type="molecule type" value="Genomic_DNA"/>
</dbReference>
<keyword evidence="3 9" id="KW-0004">4Fe-4S</keyword>
<dbReference type="Proteomes" id="UP000003489">
    <property type="component" value="Unassembled WGS sequence"/>
</dbReference>
<comment type="function">
    <text evidence="9">Catalyzes the condensation of iminoaspartate with dihydroxyacetone phosphate to form quinolinate.</text>
</comment>
<evidence type="ECO:0000256" key="5">
    <source>
        <dbReference type="ARBA" id="ARBA00022679"/>
    </source>
</evidence>
<evidence type="ECO:0000313" key="11">
    <source>
        <dbReference type="Proteomes" id="UP000003489"/>
    </source>
</evidence>
<reference evidence="10 11" key="1">
    <citation type="submission" date="2008-10" db="EMBL/GenBank/DDBJ databases">
        <authorList>
            <person name="Fulton L."/>
            <person name="Clifton S."/>
            <person name="Fulton B."/>
            <person name="Xu J."/>
            <person name="Minx P."/>
            <person name="Pepin K.H."/>
            <person name="Johnson M."/>
            <person name="Bhonagiri V."/>
            <person name="Nash W.E."/>
            <person name="Mardis E.R."/>
            <person name="Wilson R.K."/>
        </authorList>
    </citation>
    <scope>NUCLEOTIDE SEQUENCE [LARGE SCALE GENOMIC DNA]</scope>
    <source>
        <strain evidence="10 11">DSM 2375</strain>
    </source>
</reference>
<dbReference type="GO" id="GO:0005737">
    <property type="term" value="C:cytoplasm"/>
    <property type="evidence" value="ECO:0007669"/>
    <property type="project" value="UniProtKB-SubCell"/>
</dbReference>
<feature type="binding site" evidence="9">
    <location>
        <position position="52"/>
    </location>
    <ligand>
        <name>iminosuccinate</name>
        <dbReference type="ChEBI" id="CHEBI:77875"/>
    </ligand>
</feature>
<dbReference type="GO" id="GO:0046872">
    <property type="term" value="F:metal ion binding"/>
    <property type="evidence" value="ECO:0007669"/>
    <property type="project" value="UniProtKB-KW"/>
</dbReference>
<keyword evidence="7 9" id="KW-0408">Iron</keyword>